<reference evidence="3" key="1">
    <citation type="submission" date="2020-10" db="EMBL/GenBank/DDBJ databases">
        <authorList>
            <person name="Gilroy R."/>
        </authorList>
    </citation>
    <scope>NUCLEOTIDE SEQUENCE</scope>
    <source>
        <strain evidence="3">ChiHjej13B12-12457</strain>
    </source>
</reference>
<evidence type="ECO:0000313" key="3">
    <source>
        <dbReference type="EMBL" id="HIR62567.1"/>
    </source>
</evidence>
<feature type="coiled-coil region" evidence="1">
    <location>
        <begin position="148"/>
        <end position="218"/>
    </location>
</feature>
<keyword evidence="2" id="KW-0732">Signal</keyword>
<protein>
    <submittedName>
        <fullName evidence="3">Uncharacterized protein</fullName>
    </submittedName>
</protein>
<keyword evidence="1" id="KW-0175">Coiled coil</keyword>
<dbReference type="AlphaFoldDB" id="A0A9D1E0X2"/>
<evidence type="ECO:0000256" key="2">
    <source>
        <dbReference type="SAM" id="SignalP"/>
    </source>
</evidence>
<dbReference type="PROSITE" id="PS51257">
    <property type="entry name" value="PROKAR_LIPOPROTEIN"/>
    <property type="match status" value="1"/>
</dbReference>
<evidence type="ECO:0000256" key="1">
    <source>
        <dbReference type="SAM" id="Coils"/>
    </source>
</evidence>
<dbReference type="EMBL" id="DVHI01000043">
    <property type="protein sequence ID" value="HIR62567.1"/>
    <property type="molecule type" value="Genomic_DNA"/>
</dbReference>
<sequence>MKKIFLIGAAALGMFFMTTSCMDNTEPAGIEEMRMAKSELLRAEALYKQALAATEQANAAIKQAEAEYDELVNQLKEIQVQEAQLDLEVRQAQQEYELALLEFDYQMQVASDSAEIMRLQAEIAGYEWRILNKQLGMDTLSYKREQALEEHKAKMFDLQQKTAEAQETYENALAKIEAASYGLTEDEKGALAIMIQNMKNARDALNKAENIVVDKQSALLAAQYALGRDTVYYQTYYQILVDAQYREVVKAQEVLTEAQAMDFTDVDKLTEEKETLEAEN</sequence>
<name>A0A9D1E0X2_9BACT</name>
<evidence type="ECO:0000313" key="4">
    <source>
        <dbReference type="Proteomes" id="UP000886744"/>
    </source>
</evidence>
<feature type="signal peptide" evidence="2">
    <location>
        <begin position="1"/>
        <end position="22"/>
    </location>
</feature>
<reference evidence="3" key="2">
    <citation type="journal article" date="2021" name="PeerJ">
        <title>Extensive microbial diversity within the chicken gut microbiome revealed by metagenomics and culture.</title>
        <authorList>
            <person name="Gilroy R."/>
            <person name="Ravi A."/>
            <person name="Getino M."/>
            <person name="Pursley I."/>
            <person name="Horton D.L."/>
            <person name="Alikhan N.F."/>
            <person name="Baker D."/>
            <person name="Gharbi K."/>
            <person name="Hall N."/>
            <person name="Watson M."/>
            <person name="Adriaenssens E.M."/>
            <person name="Foster-Nyarko E."/>
            <person name="Jarju S."/>
            <person name="Secka A."/>
            <person name="Antonio M."/>
            <person name="Oren A."/>
            <person name="Chaudhuri R.R."/>
            <person name="La Ragione R."/>
            <person name="Hildebrand F."/>
            <person name="Pallen M.J."/>
        </authorList>
    </citation>
    <scope>NUCLEOTIDE SEQUENCE</scope>
    <source>
        <strain evidence="3">ChiHjej13B12-12457</strain>
    </source>
</reference>
<accession>A0A9D1E0X2</accession>
<organism evidence="3 4">
    <name type="scientific">Candidatus Coprenecus avistercoris</name>
    <dbReference type="NCBI Taxonomy" id="2840730"/>
    <lineage>
        <taxon>Bacteria</taxon>
        <taxon>Pseudomonadati</taxon>
        <taxon>Bacteroidota</taxon>
        <taxon>Bacteroidia</taxon>
        <taxon>Bacteroidales</taxon>
        <taxon>Rikenellaceae</taxon>
        <taxon>Rikenellaceae incertae sedis</taxon>
        <taxon>Candidatus Coprenecus</taxon>
    </lineage>
</organism>
<feature type="non-terminal residue" evidence="3">
    <location>
        <position position="280"/>
    </location>
</feature>
<dbReference type="Proteomes" id="UP000886744">
    <property type="component" value="Unassembled WGS sequence"/>
</dbReference>
<gene>
    <name evidence="3" type="ORF">IAC94_03465</name>
</gene>
<feature type="coiled-coil region" evidence="1">
    <location>
        <begin position="47"/>
        <end position="102"/>
    </location>
</feature>
<proteinExistence type="predicted"/>
<comment type="caution">
    <text evidence="3">The sequence shown here is derived from an EMBL/GenBank/DDBJ whole genome shotgun (WGS) entry which is preliminary data.</text>
</comment>
<feature type="chain" id="PRO_5038910449" evidence="2">
    <location>
        <begin position="23"/>
        <end position="280"/>
    </location>
</feature>